<feature type="transmembrane region" description="Helical" evidence="1">
    <location>
        <begin position="144"/>
        <end position="173"/>
    </location>
</feature>
<organism evidence="2 3">
    <name type="scientific">Halalkalibacillus sediminis</name>
    <dbReference type="NCBI Taxonomy" id="2018042"/>
    <lineage>
        <taxon>Bacteria</taxon>
        <taxon>Bacillati</taxon>
        <taxon>Bacillota</taxon>
        <taxon>Bacilli</taxon>
        <taxon>Bacillales</taxon>
        <taxon>Bacillaceae</taxon>
        <taxon>Halalkalibacillus</taxon>
    </lineage>
</organism>
<dbReference type="InterPro" id="IPR038750">
    <property type="entry name" value="YczE/YyaS-like"/>
</dbReference>
<accession>A0A2I0QRN2</accession>
<feature type="transmembrane region" description="Helical" evidence="1">
    <location>
        <begin position="100"/>
        <end position="123"/>
    </location>
</feature>
<dbReference type="AlphaFoldDB" id="A0A2I0QRN2"/>
<dbReference type="EMBL" id="PJNH01000004">
    <property type="protein sequence ID" value="PKR76994.1"/>
    <property type="molecule type" value="Genomic_DNA"/>
</dbReference>
<sequence length="196" mass="21869">MFTLGLFIFSYGIALAITVQHLGIHPWDVLSIALFDLFGLSIGTWAVIVGLVLVCISLIIDRKYINYGTFLNALLVGPFVDMYLWIGWFPTSNETFFEVIILLVAIVTMGFGGGMYAAARIGVGPRDGFMLSLSDQFGMSISRVRIVVETSVLVLAFLLGGPVFIFTFIYTFIQSPVFQFSYHYHSKRLDQLLGRI</sequence>
<evidence type="ECO:0000256" key="1">
    <source>
        <dbReference type="SAM" id="Phobius"/>
    </source>
</evidence>
<evidence type="ECO:0008006" key="4">
    <source>
        <dbReference type="Google" id="ProtNLM"/>
    </source>
</evidence>
<gene>
    <name evidence="2" type="ORF">CEY16_13855</name>
</gene>
<reference evidence="2 3" key="1">
    <citation type="submission" date="2017-06" db="EMBL/GenBank/DDBJ databases">
        <title>the draft geome sequence of Illustriluteabacillus marina B3227.</title>
        <authorList>
            <person name="He R.-H."/>
            <person name="Du Z.-J."/>
        </authorList>
    </citation>
    <scope>NUCLEOTIDE SEQUENCE [LARGE SCALE GENOMIC DNA]</scope>
    <source>
        <strain evidence="2 3">B3227</strain>
    </source>
</reference>
<proteinExistence type="predicted"/>
<keyword evidence="1" id="KW-0472">Membrane</keyword>
<name>A0A2I0QRN2_9BACI</name>
<evidence type="ECO:0000313" key="3">
    <source>
        <dbReference type="Proteomes" id="UP000243524"/>
    </source>
</evidence>
<feature type="transmembrane region" description="Helical" evidence="1">
    <location>
        <begin position="67"/>
        <end position="88"/>
    </location>
</feature>
<keyword evidence="1" id="KW-0812">Transmembrane</keyword>
<dbReference type="Pfam" id="PF19700">
    <property type="entry name" value="DUF6198"/>
    <property type="match status" value="1"/>
</dbReference>
<dbReference type="PANTHER" id="PTHR40078">
    <property type="entry name" value="INTEGRAL MEMBRANE PROTEIN-RELATED"/>
    <property type="match status" value="1"/>
</dbReference>
<comment type="caution">
    <text evidence="2">The sequence shown here is derived from an EMBL/GenBank/DDBJ whole genome shotgun (WGS) entry which is preliminary data.</text>
</comment>
<dbReference type="OrthoDB" id="154912at2"/>
<dbReference type="Proteomes" id="UP000243524">
    <property type="component" value="Unassembled WGS sequence"/>
</dbReference>
<keyword evidence="1" id="KW-1133">Transmembrane helix</keyword>
<feature type="transmembrane region" description="Helical" evidence="1">
    <location>
        <begin position="32"/>
        <end position="60"/>
    </location>
</feature>
<protein>
    <recommendedName>
        <fullName evidence="4">YitT family protein</fullName>
    </recommendedName>
</protein>
<dbReference type="PANTHER" id="PTHR40078:SF1">
    <property type="entry name" value="INTEGRAL MEMBRANE PROTEIN"/>
    <property type="match status" value="1"/>
</dbReference>
<keyword evidence="3" id="KW-1185">Reference proteome</keyword>
<evidence type="ECO:0000313" key="2">
    <source>
        <dbReference type="EMBL" id="PKR76994.1"/>
    </source>
</evidence>